<keyword evidence="8" id="KW-1185">Reference proteome</keyword>
<dbReference type="InterPro" id="IPR016071">
    <property type="entry name" value="Staphylococal_nuclease_OB-fold"/>
</dbReference>
<accession>A0A1T2XAU6</accession>
<dbReference type="Proteomes" id="UP000190188">
    <property type="component" value="Unassembled WGS sequence"/>
</dbReference>
<feature type="signal peptide" evidence="5">
    <location>
        <begin position="1"/>
        <end position="17"/>
    </location>
</feature>
<protein>
    <submittedName>
        <fullName evidence="7">Nuclease</fullName>
    </submittedName>
</protein>
<dbReference type="PROSITE" id="PS01123">
    <property type="entry name" value="TNASE_1"/>
    <property type="match status" value="1"/>
</dbReference>
<keyword evidence="2" id="KW-0255">Endonuclease</keyword>
<dbReference type="AlphaFoldDB" id="A0A1T2XAU6"/>
<dbReference type="InterPro" id="IPR002071">
    <property type="entry name" value="Thermonucl_AS"/>
</dbReference>
<dbReference type="Pfam" id="PF00565">
    <property type="entry name" value="SNase"/>
    <property type="match status" value="1"/>
</dbReference>
<evidence type="ECO:0000256" key="3">
    <source>
        <dbReference type="ARBA" id="ARBA00022801"/>
    </source>
</evidence>
<gene>
    <name evidence="7" type="ORF">BVG16_17480</name>
</gene>
<dbReference type="InterPro" id="IPR035437">
    <property type="entry name" value="SNase_OB-fold_sf"/>
</dbReference>
<name>A0A1T2XAU6_9BACL</name>
<evidence type="ECO:0000313" key="7">
    <source>
        <dbReference type="EMBL" id="OPA77009.1"/>
    </source>
</evidence>
<comment type="caution">
    <text evidence="7">The sequence shown here is derived from an EMBL/GenBank/DDBJ whole genome shotgun (WGS) entry which is preliminary data.</text>
</comment>
<sequence>MYLILLVILATLAGCSATTGTDSSDANAKVVKVVDGDTLDVEFNGKKERIRLLLVDTPETVHPSKPVEPFGPEASAFAKKTLTDQPVRVELDVSERDKYGRLLAYIWIGDKMFNEMLLEQGLARVAYVYPPNVKYVDQFREIQKKAQQAELGIWSIENYATDKGFNDSAVSTPASKSQNKNPKQPSTSPSKDSSKKPTIKGNINRKGEKIYHVPGGASYESTKAEEMFYTEAEAEKAGYRKAKR</sequence>
<dbReference type="STRING" id="1324314.BVG16_17480"/>
<dbReference type="PROSITE" id="PS50830">
    <property type="entry name" value="TNASE_3"/>
    <property type="match status" value="1"/>
</dbReference>
<dbReference type="Gene3D" id="2.40.50.90">
    <property type="match status" value="1"/>
</dbReference>
<feature type="region of interest" description="Disordered" evidence="4">
    <location>
        <begin position="167"/>
        <end position="216"/>
    </location>
</feature>
<dbReference type="CDD" id="cd00175">
    <property type="entry name" value="SNc"/>
    <property type="match status" value="1"/>
</dbReference>
<dbReference type="SMART" id="SM00318">
    <property type="entry name" value="SNc"/>
    <property type="match status" value="1"/>
</dbReference>
<evidence type="ECO:0000313" key="8">
    <source>
        <dbReference type="Proteomes" id="UP000190188"/>
    </source>
</evidence>
<evidence type="ECO:0000256" key="4">
    <source>
        <dbReference type="SAM" id="MobiDB-lite"/>
    </source>
</evidence>
<keyword evidence="5" id="KW-0732">Signal</keyword>
<dbReference type="GO" id="GO:0003676">
    <property type="term" value="F:nucleic acid binding"/>
    <property type="evidence" value="ECO:0007669"/>
    <property type="project" value="InterPro"/>
</dbReference>
<feature type="compositionally biased region" description="Low complexity" evidence="4">
    <location>
        <begin position="182"/>
        <end position="191"/>
    </location>
</feature>
<evidence type="ECO:0000256" key="1">
    <source>
        <dbReference type="ARBA" id="ARBA00022722"/>
    </source>
</evidence>
<organism evidence="7 8">
    <name type="scientific">Paenibacillus selenitireducens</name>
    <dbReference type="NCBI Taxonomy" id="1324314"/>
    <lineage>
        <taxon>Bacteria</taxon>
        <taxon>Bacillati</taxon>
        <taxon>Bacillota</taxon>
        <taxon>Bacilli</taxon>
        <taxon>Bacillales</taxon>
        <taxon>Paenibacillaceae</taxon>
        <taxon>Paenibacillus</taxon>
    </lineage>
</organism>
<evidence type="ECO:0000259" key="6">
    <source>
        <dbReference type="PROSITE" id="PS50830"/>
    </source>
</evidence>
<feature type="chain" id="PRO_5038442024" evidence="5">
    <location>
        <begin position="18"/>
        <end position="244"/>
    </location>
</feature>
<dbReference type="GO" id="GO:0016787">
    <property type="term" value="F:hydrolase activity"/>
    <property type="evidence" value="ECO:0007669"/>
    <property type="project" value="UniProtKB-KW"/>
</dbReference>
<feature type="compositionally biased region" description="Polar residues" evidence="4">
    <location>
        <begin position="168"/>
        <end position="181"/>
    </location>
</feature>
<evidence type="ECO:0000256" key="2">
    <source>
        <dbReference type="ARBA" id="ARBA00022759"/>
    </source>
</evidence>
<dbReference type="PANTHER" id="PTHR12302:SF3">
    <property type="entry name" value="SERINE_THREONINE-PROTEIN KINASE 31"/>
    <property type="match status" value="1"/>
</dbReference>
<reference evidence="7 8" key="1">
    <citation type="submission" date="2017-01" db="EMBL/GenBank/DDBJ databases">
        <title>Genome analysis of Paenibacillus selenitrireducens ES3-24.</title>
        <authorList>
            <person name="Xu D."/>
            <person name="Yao R."/>
            <person name="Zheng S."/>
        </authorList>
    </citation>
    <scope>NUCLEOTIDE SEQUENCE [LARGE SCALE GENOMIC DNA]</scope>
    <source>
        <strain evidence="7 8">ES3-24</strain>
    </source>
</reference>
<dbReference type="OrthoDB" id="4376109at2"/>
<dbReference type="EMBL" id="MSZX01000006">
    <property type="protein sequence ID" value="OPA77009.1"/>
    <property type="molecule type" value="Genomic_DNA"/>
</dbReference>
<keyword evidence="3" id="KW-0378">Hydrolase</keyword>
<keyword evidence="1" id="KW-0540">Nuclease</keyword>
<evidence type="ECO:0000256" key="5">
    <source>
        <dbReference type="SAM" id="SignalP"/>
    </source>
</evidence>
<dbReference type="SUPFAM" id="SSF50199">
    <property type="entry name" value="Staphylococcal nuclease"/>
    <property type="match status" value="1"/>
</dbReference>
<feature type="domain" description="TNase-like" evidence="6">
    <location>
        <begin position="24"/>
        <end position="156"/>
    </location>
</feature>
<dbReference type="GO" id="GO:0004519">
    <property type="term" value="F:endonuclease activity"/>
    <property type="evidence" value="ECO:0007669"/>
    <property type="project" value="UniProtKB-KW"/>
</dbReference>
<dbReference type="PANTHER" id="PTHR12302">
    <property type="entry name" value="EBNA2 BINDING PROTEIN P100"/>
    <property type="match status" value="1"/>
</dbReference>
<proteinExistence type="predicted"/>
<dbReference type="PROSITE" id="PS01284">
    <property type="entry name" value="TNASE_2"/>
    <property type="match status" value="1"/>
</dbReference>